<dbReference type="InterPro" id="IPR050763">
    <property type="entry name" value="ABC_transporter_ATP-binding"/>
</dbReference>
<reference evidence="7 8" key="1">
    <citation type="submission" date="2013-01" db="EMBL/GenBank/DDBJ databases">
        <authorList>
            <person name="Harkins D.M."/>
            <person name="Durkin A.S."/>
            <person name="Brinkac L.M."/>
            <person name="Haft D.H."/>
            <person name="Selengut J.D."/>
            <person name="Sanka R."/>
            <person name="DePew J."/>
            <person name="Purushe J."/>
            <person name="Hospenthal D.R."/>
            <person name="Murray C.K."/>
            <person name="Pimentel G."/>
            <person name="Wasfy M."/>
            <person name="Vinetz J.M."/>
            <person name="Sutton G.G."/>
            <person name="Nierman W.C."/>
            <person name="Fouts D.E."/>
        </authorList>
    </citation>
    <scope>NUCLEOTIDE SEQUENCE [LARGE SCALE GENOMIC DNA]</scope>
    <source>
        <strain evidence="7 8">2006001855</strain>
    </source>
</reference>
<dbReference type="Pfam" id="PF00005">
    <property type="entry name" value="ABC_tran"/>
    <property type="match status" value="1"/>
</dbReference>
<comment type="caution">
    <text evidence="7">The sequence shown here is derived from an EMBL/GenBank/DDBJ whole genome shotgun (WGS) entry which is preliminary data.</text>
</comment>
<accession>M6FW93</accession>
<dbReference type="SMART" id="SM00382">
    <property type="entry name" value="AAA"/>
    <property type="match status" value="1"/>
</dbReference>
<evidence type="ECO:0000256" key="3">
    <source>
        <dbReference type="ARBA" id="ARBA00022458"/>
    </source>
</evidence>
<dbReference type="InterPro" id="IPR003593">
    <property type="entry name" value="AAA+_ATPase"/>
</dbReference>
<organism evidence="7 8">
    <name type="scientific">Leptospira weilii str. 2006001855</name>
    <dbReference type="NCBI Taxonomy" id="996804"/>
    <lineage>
        <taxon>Bacteria</taxon>
        <taxon>Pseudomonadati</taxon>
        <taxon>Spirochaetota</taxon>
        <taxon>Spirochaetia</taxon>
        <taxon>Leptospirales</taxon>
        <taxon>Leptospiraceae</taxon>
        <taxon>Leptospira</taxon>
    </lineage>
</organism>
<dbReference type="PROSITE" id="PS50893">
    <property type="entry name" value="ABC_TRANSPORTER_2"/>
    <property type="match status" value="1"/>
</dbReference>
<dbReference type="GO" id="GO:0005524">
    <property type="term" value="F:ATP binding"/>
    <property type="evidence" value="ECO:0007669"/>
    <property type="project" value="UniProtKB-KW"/>
</dbReference>
<protein>
    <submittedName>
        <fullName evidence="7">ABC transporter, ATP-binding protein</fullName>
    </submittedName>
</protein>
<dbReference type="AlphaFoldDB" id="M6FW93"/>
<dbReference type="CDD" id="cd03230">
    <property type="entry name" value="ABC_DR_subfamily_A"/>
    <property type="match status" value="1"/>
</dbReference>
<evidence type="ECO:0000259" key="6">
    <source>
        <dbReference type="PROSITE" id="PS50893"/>
    </source>
</evidence>
<evidence type="ECO:0000256" key="1">
    <source>
        <dbReference type="ARBA" id="ARBA00005417"/>
    </source>
</evidence>
<dbReference type="EMBL" id="AFJM02000060">
    <property type="protein sequence ID" value="EMM71046.1"/>
    <property type="molecule type" value="Genomic_DNA"/>
</dbReference>
<comment type="similarity">
    <text evidence="1">Belongs to the ABC transporter superfamily.</text>
</comment>
<dbReference type="SUPFAM" id="SSF52540">
    <property type="entry name" value="P-loop containing nucleoside triphosphate hydrolases"/>
    <property type="match status" value="1"/>
</dbReference>
<dbReference type="PANTHER" id="PTHR42711">
    <property type="entry name" value="ABC TRANSPORTER ATP-BINDING PROTEIN"/>
    <property type="match status" value="1"/>
</dbReference>
<name>M6FW93_9LEPT</name>
<evidence type="ECO:0000256" key="5">
    <source>
        <dbReference type="ARBA" id="ARBA00022840"/>
    </source>
</evidence>
<evidence type="ECO:0000313" key="8">
    <source>
        <dbReference type="Proteomes" id="UP000012101"/>
    </source>
</evidence>
<evidence type="ECO:0000256" key="2">
    <source>
        <dbReference type="ARBA" id="ARBA00022448"/>
    </source>
</evidence>
<keyword evidence="2" id="KW-0813">Transport</keyword>
<evidence type="ECO:0000256" key="4">
    <source>
        <dbReference type="ARBA" id="ARBA00022741"/>
    </source>
</evidence>
<keyword evidence="3" id="KW-0536">Nodulation</keyword>
<dbReference type="InterPro" id="IPR027417">
    <property type="entry name" value="P-loop_NTPase"/>
</dbReference>
<feature type="domain" description="ABC transporter" evidence="6">
    <location>
        <begin position="16"/>
        <end position="243"/>
    </location>
</feature>
<dbReference type="PANTHER" id="PTHR42711:SF5">
    <property type="entry name" value="ABC TRANSPORTER ATP-BINDING PROTEIN NATA"/>
    <property type="match status" value="1"/>
</dbReference>
<dbReference type="GO" id="GO:0016887">
    <property type="term" value="F:ATP hydrolysis activity"/>
    <property type="evidence" value="ECO:0007669"/>
    <property type="project" value="InterPro"/>
</dbReference>
<dbReference type="Proteomes" id="UP000012101">
    <property type="component" value="Unassembled WGS sequence"/>
</dbReference>
<evidence type="ECO:0000313" key="7">
    <source>
        <dbReference type="EMBL" id="EMM71046.1"/>
    </source>
</evidence>
<proteinExistence type="inferred from homology"/>
<keyword evidence="4" id="KW-0547">Nucleotide-binding</keyword>
<dbReference type="Gene3D" id="3.40.50.300">
    <property type="entry name" value="P-loop containing nucleotide triphosphate hydrolases"/>
    <property type="match status" value="1"/>
</dbReference>
<sequence>MSLSARPYDGIPMGTISVSQLSKFFSGKTAVSGLSFEIPKGRITGLLGPNGAGKTTTLKLLTGSLHPNQGTIRYDGFDLLENKIEIQKKIGYLSESSPIYWNLTIFEYLSFLGKAKGISAKDLSERIDFVSSLLKLKTASPISFLSKGFRQRVALAGTLIQDPEYIILDEPSSGLDPIQIAELKELIRTLGKNKTILLSSHILQEVEDLCDHVLVLSEGKLIADSSLVSISRGEGSLVLAETDLNTLKAFFSDTDYEIEATGKSEDSFLEFRIRSHNASSEKIFQRLKKAGFRVRSLTPEKNSLESVFQSLTITR</sequence>
<keyword evidence="5 7" id="KW-0067">ATP-binding</keyword>
<gene>
    <name evidence="7" type="ORF">LEP1GSC038_1576</name>
</gene>
<dbReference type="InterPro" id="IPR003439">
    <property type="entry name" value="ABC_transporter-like_ATP-bd"/>
</dbReference>